<evidence type="ECO:0000256" key="3">
    <source>
        <dbReference type="ARBA" id="ARBA00022692"/>
    </source>
</evidence>
<feature type="repeat" description="Solcar" evidence="5">
    <location>
        <begin position="137"/>
        <end position="241"/>
    </location>
</feature>
<dbReference type="SUPFAM" id="SSF103506">
    <property type="entry name" value="Mitochondrial carrier"/>
    <property type="match status" value="1"/>
</dbReference>
<dbReference type="GO" id="GO:0015658">
    <property type="term" value="F:branched-chain amino acid transmembrane transporter activity"/>
    <property type="evidence" value="ECO:0007669"/>
    <property type="project" value="InterPro"/>
</dbReference>
<evidence type="ECO:0000313" key="7">
    <source>
        <dbReference type="EMBL" id="CAG9853829.1"/>
    </source>
</evidence>
<dbReference type="GO" id="GO:0016020">
    <property type="term" value="C:membrane"/>
    <property type="evidence" value="ECO:0007669"/>
    <property type="project" value="UniProtKB-SubCell"/>
</dbReference>
<dbReference type="InterPro" id="IPR023395">
    <property type="entry name" value="MCP_dom_sf"/>
</dbReference>
<reference evidence="7" key="1">
    <citation type="submission" date="2022-01" db="EMBL/GenBank/DDBJ databases">
        <authorList>
            <person name="King R."/>
        </authorList>
    </citation>
    <scope>NUCLEOTIDE SEQUENCE</scope>
</reference>
<dbReference type="GO" id="GO:0005739">
    <property type="term" value="C:mitochondrion"/>
    <property type="evidence" value="ECO:0007669"/>
    <property type="project" value="InterPro"/>
</dbReference>
<evidence type="ECO:0000256" key="6">
    <source>
        <dbReference type="RuleBase" id="RU000488"/>
    </source>
</evidence>
<evidence type="ECO:0000256" key="4">
    <source>
        <dbReference type="ARBA" id="ARBA00023136"/>
    </source>
</evidence>
<dbReference type="PROSITE" id="PS50920">
    <property type="entry name" value="SOLCAR"/>
    <property type="match status" value="3"/>
</dbReference>
<dbReference type="PANTHER" id="PTHR46314">
    <property type="entry name" value="SOLUTE CARRIER FAMILY 25 MEMBER 44"/>
    <property type="match status" value="1"/>
</dbReference>
<evidence type="ECO:0000313" key="8">
    <source>
        <dbReference type="Proteomes" id="UP001153712"/>
    </source>
</evidence>
<protein>
    <recommendedName>
        <fullName evidence="9">Solute carrier family 25 member 44</fullName>
    </recommendedName>
</protein>
<organism evidence="7 8">
    <name type="scientific">Phyllotreta striolata</name>
    <name type="common">Striped flea beetle</name>
    <name type="synonym">Crioceris striolata</name>
    <dbReference type="NCBI Taxonomy" id="444603"/>
    <lineage>
        <taxon>Eukaryota</taxon>
        <taxon>Metazoa</taxon>
        <taxon>Ecdysozoa</taxon>
        <taxon>Arthropoda</taxon>
        <taxon>Hexapoda</taxon>
        <taxon>Insecta</taxon>
        <taxon>Pterygota</taxon>
        <taxon>Neoptera</taxon>
        <taxon>Endopterygota</taxon>
        <taxon>Coleoptera</taxon>
        <taxon>Polyphaga</taxon>
        <taxon>Cucujiformia</taxon>
        <taxon>Chrysomeloidea</taxon>
        <taxon>Chrysomelidae</taxon>
        <taxon>Galerucinae</taxon>
        <taxon>Alticini</taxon>
        <taxon>Phyllotreta</taxon>
    </lineage>
</organism>
<dbReference type="GO" id="GO:0009083">
    <property type="term" value="P:branched-chain amino acid catabolic process"/>
    <property type="evidence" value="ECO:0007669"/>
    <property type="project" value="InterPro"/>
</dbReference>
<proteinExistence type="inferred from homology"/>
<dbReference type="InterPro" id="IPR018108">
    <property type="entry name" value="MCP_transmembrane"/>
</dbReference>
<evidence type="ECO:0000256" key="2">
    <source>
        <dbReference type="ARBA" id="ARBA00006375"/>
    </source>
</evidence>
<keyword evidence="6" id="KW-0813">Transport</keyword>
<feature type="repeat" description="Solcar" evidence="5">
    <location>
        <begin position="251"/>
        <end position="333"/>
    </location>
</feature>
<gene>
    <name evidence="7" type="ORF">PHYEVI_LOCUS296</name>
</gene>
<evidence type="ECO:0000256" key="5">
    <source>
        <dbReference type="PROSITE-ProRule" id="PRU00282"/>
    </source>
</evidence>
<name>A0A9N9TEJ0_PHYSR</name>
<sequence>MFPFKCFGSESKIKDSKMDFYHDVSDKRDEKGSSKVIRNIEWGMMDKRKFFPLSMLSSFSVRCALYPLTLIKTRLQIQKHNDLYTGMFDAYAKIYKYEGFKGLYRGFWVSSVQIVSGVFYISTYESIRHGMQDNRVPSSLRALIAGGCASVIGQSIVVPFDVLSQHLMMMGVHGREEQAFNNLGIKTKPNQSKFTITVEVAKQIFRTDGIAGFYRGYFASLCSYVPNSALWWGFYHFYQDHLFAIMPSWFSHLLLQSISGTLGGFSTTLLTNPLDVVRARLQVQRIGSMRCAFRDLWVEEGFRMFTKGLTARLIQSATFSFSIIIGYETIKRISVKEEYKQYVKW</sequence>
<comment type="subcellular location">
    <subcellularLocation>
        <location evidence="1">Membrane</location>
        <topology evidence="1">Multi-pass membrane protein</topology>
    </subcellularLocation>
</comment>
<dbReference type="EMBL" id="OU900094">
    <property type="protein sequence ID" value="CAG9853829.1"/>
    <property type="molecule type" value="Genomic_DNA"/>
</dbReference>
<dbReference type="PANTHER" id="PTHR46314:SF2">
    <property type="entry name" value="SOLUTE CARRIER FAMILY 25 MEMBER 44"/>
    <property type="match status" value="1"/>
</dbReference>
<keyword evidence="4 5" id="KW-0472">Membrane</keyword>
<dbReference type="Proteomes" id="UP001153712">
    <property type="component" value="Chromosome 1"/>
</dbReference>
<dbReference type="Pfam" id="PF00153">
    <property type="entry name" value="Mito_carr"/>
    <property type="match status" value="3"/>
</dbReference>
<keyword evidence="8" id="KW-1185">Reference proteome</keyword>
<keyword evidence="3 5" id="KW-0812">Transmembrane</keyword>
<comment type="similarity">
    <text evidence="2 6">Belongs to the mitochondrial carrier (TC 2.A.29) family.</text>
</comment>
<evidence type="ECO:0000256" key="1">
    <source>
        <dbReference type="ARBA" id="ARBA00004141"/>
    </source>
</evidence>
<dbReference type="Gene3D" id="1.50.40.10">
    <property type="entry name" value="Mitochondrial carrier domain"/>
    <property type="match status" value="2"/>
</dbReference>
<evidence type="ECO:0008006" key="9">
    <source>
        <dbReference type="Google" id="ProtNLM"/>
    </source>
</evidence>
<feature type="repeat" description="Solcar" evidence="5">
    <location>
        <begin position="49"/>
        <end position="130"/>
    </location>
</feature>
<accession>A0A9N9TEJ0</accession>
<dbReference type="AlphaFoldDB" id="A0A9N9TEJ0"/>
<dbReference type="OrthoDB" id="250329at2759"/>
<dbReference type="InterPro" id="IPR042164">
    <property type="entry name" value="SLC25A44"/>
</dbReference>